<dbReference type="Gene3D" id="3.30.420.10">
    <property type="entry name" value="Ribonuclease H-like superfamily/Ribonuclease H"/>
    <property type="match status" value="1"/>
</dbReference>
<keyword evidence="2" id="KW-1185">Reference proteome</keyword>
<sequence>MTILHKQYDFIPMSKHVACDICHSSRQKRFSFRYNISNAKFMFDLVHMDIWGPFSTKFVYGYCYFLTMVDDYSRYTWVVMMKTKYDVISFATQQLSQFMSTLTEAHHRRVMRILRYLKQSLGHGLFFPRNSNIQVLGFSNANWGSCIDTLRSIFRYCFFLGHSLVAWKSKKQPIVSCSSSEAEYRALVVIVRKLQWLTFLVNDLHQTPSRTFVLYWTIKVHCI</sequence>
<evidence type="ECO:0008006" key="3">
    <source>
        <dbReference type="Google" id="ProtNLM"/>
    </source>
</evidence>
<dbReference type="InterPro" id="IPR012337">
    <property type="entry name" value="RNaseH-like_sf"/>
</dbReference>
<dbReference type="PANTHER" id="PTHR11439">
    <property type="entry name" value="GAG-POL-RELATED RETROTRANSPOSON"/>
    <property type="match status" value="1"/>
</dbReference>
<reference evidence="1 2" key="1">
    <citation type="journal article" date="2012" name="Nat. Biotechnol.">
        <title>Draft genome sequence of pigeonpea (Cajanus cajan), an orphan legume crop of resource-poor farmers.</title>
        <authorList>
            <person name="Varshney R.K."/>
            <person name="Chen W."/>
            <person name="Li Y."/>
            <person name="Bharti A.K."/>
            <person name="Saxena R.K."/>
            <person name="Schlueter J.A."/>
            <person name="Donoghue M.T."/>
            <person name="Azam S."/>
            <person name="Fan G."/>
            <person name="Whaley A.M."/>
            <person name="Farmer A.D."/>
            <person name="Sheridan J."/>
            <person name="Iwata A."/>
            <person name="Tuteja R."/>
            <person name="Penmetsa R.V."/>
            <person name="Wu W."/>
            <person name="Upadhyaya H.D."/>
            <person name="Yang S.P."/>
            <person name="Shah T."/>
            <person name="Saxena K.B."/>
            <person name="Michael T."/>
            <person name="McCombie W.R."/>
            <person name="Yang B."/>
            <person name="Zhang G."/>
            <person name="Yang H."/>
            <person name="Wang J."/>
            <person name="Spillane C."/>
            <person name="Cook D.R."/>
            <person name="May G.D."/>
            <person name="Xu X."/>
            <person name="Jackson S.A."/>
        </authorList>
    </citation>
    <scope>NUCLEOTIDE SEQUENCE [LARGE SCALE GENOMIC DNA]</scope>
    <source>
        <strain evidence="2">cv. Asha</strain>
    </source>
</reference>
<dbReference type="EMBL" id="CM003613">
    <property type="protein sequence ID" value="KYP56536.1"/>
    <property type="molecule type" value="Genomic_DNA"/>
</dbReference>
<dbReference type="SUPFAM" id="SSF53098">
    <property type="entry name" value="Ribonuclease H-like"/>
    <property type="match status" value="1"/>
</dbReference>
<dbReference type="STRING" id="3821.A0A151SNX6"/>
<protein>
    <recommendedName>
        <fullName evidence="3">Retrovirus-related Pol polyprotein from transposon TNT 1-94</fullName>
    </recommendedName>
</protein>
<dbReference type="Gramene" id="C.cajan_02712.t">
    <property type="protein sequence ID" value="C.cajan_02712.t"/>
    <property type="gene ID" value="C.cajan_02712"/>
</dbReference>
<dbReference type="AlphaFoldDB" id="A0A151SNX6"/>
<name>A0A151SNX6_CAJCA</name>
<dbReference type="PANTHER" id="PTHR11439:SF454">
    <property type="match status" value="1"/>
</dbReference>
<organism evidence="1 2">
    <name type="scientific">Cajanus cajan</name>
    <name type="common">Pigeon pea</name>
    <name type="synonym">Cajanus indicus</name>
    <dbReference type="NCBI Taxonomy" id="3821"/>
    <lineage>
        <taxon>Eukaryota</taxon>
        <taxon>Viridiplantae</taxon>
        <taxon>Streptophyta</taxon>
        <taxon>Embryophyta</taxon>
        <taxon>Tracheophyta</taxon>
        <taxon>Spermatophyta</taxon>
        <taxon>Magnoliopsida</taxon>
        <taxon>eudicotyledons</taxon>
        <taxon>Gunneridae</taxon>
        <taxon>Pentapetalae</taxon>
        <taxon>rosids</taxon>
        <taxon>fabids</taxon>
        <taxon>Fabales</taxon>
        <taxon>Fabaceae</taxon>
        <taxon>Papilionoideae</taxon>
        <taxon>50 kb inversion clade</taxon>
        <taxon>NPAAA clade</taxon>
        <taxon>indigoferoid/millettioid clade</taxon>
        <taxon>Phaseoleae</taxon>
        <taxon>Cajanus</taxon>
    </lineage>
</organism>
<proteinExistence type="predicted"/>
<evidence type="ECO:0000313" key="2">
    <source>
        <dbReference type="Proteomes" id="UP000075243"/>
    </source>
</evidence>
<dbReference type="InterPro" id="IPR036397">
    <property type="entry name" value="RNaseH_sf"/>
</dbReference>
<gene>
    <name evidence="1" type="ORF">KK1_002777</name>
</gene>
<accession>A0A151SNX6</accession>
<dbReference type="CDD" id="cd09272">
    <property type="entry name" value="RNase_HI_RT_Ty1"/>
    <property type="match status" value="1"/>
</dbReference>
<dbReference type="Proteomes" id="UP000075243">
    <property type="component" value="Chromosome 11"/>
</dbReference>
<evidence type="ECO:0000313" key="1">
    <source>
        <dbReference type="EMBL" id="KYP56536.1"/>
    </source>
</evidence>
<dbReference type="GO" id="GO:0003676">
    <property type="term" value="F:nucleic acid binding"/>
    <property type="evidence" value="ECO:0007669"/>
    <property type="project" value="InterPro"/>
</dbReference>